<sequence length="58" mass="6611">MTTLQGAFSTRAEKAPWRTLLNDSRGNYSPLQTTEQQMKKVADDTDKSRYQTHGESFS</sequence>
<reference evidence="2" key="1">
    <citation type="journal article" date="2021" name="PeerJ">
        <title>Extensive microbial diversity within the chicken gut microbiome revealed by metagenomics and culture.</title>
        <authorList>
            <person name="Gilroy R."/>
            <person name="Ravi A."/>
            <person name="Getino M."/>
            <person name="Pursley I."/>
            <person name="Horton D.L."/>
            <person name="Alikhan N.F."/>
            <person name="Baker D."/>
            <person name="Gharbi K."/>
            <person name="Hall N."/>
            <person name="Watson M."/>
            <person name="Adriaenssens E.M."/>
            <person name="Foster-Nyarko E."/>
            <person name="Jarju S."/>
            <person name="Secka A."/>
            <person name="Antonio M."/>
            <person name="Oren A."/>
            <person name="Chaudhuri R.R."/>
            <person name="La Ragione R."/>
            <person name="Hildebrand F."/>
            <person name="Pallen M.J."/>
        </authorList>
    </citation>
    <scope>NUCLEOTIDE SEQUENCE</scope>
    <source>
        <strain evidence="2">ChiGjej1B1-18357</strain>
    </source>
</reference>
<gene>
    <name evidence="2" type="ORF">K8V11_08915</name>
</gene>
<protein>
    <submittedName>
        <fullName evidence="2">Uncharacterized protein</fullName>
    </submittedName>
</protein>
<feature type="compositionally biased region" description="Polar residues" evidence="1">
    <location>
        <begin position="21"/>
        <end position="36"/>
    </location>
</feature>
<evidence type="ECO:0000313" key="3">
    <source>
        <dbReference type="Proteomes" id="UP000776650"/>
    </source>
</evidence>
<accession>A0A921JYE5</accession>
<name>A0A921JYE5_9ACTN</name>
<comment type="caution">
    <text evidence="2">The sequence shown here is derived from an EMBL/GenBank/DDBJ whole genome shotgun (WGS) entry which is preliminary data.</text>
</comment>
<dbReference type="AlphaFoldDB" id="A0A921JYE5"/>
<feature type="compositionally biased region" description="Basic and acidic residues" evidence="1">
    <location>
        <begin position="37"/>
        <end position="49"/>
    </location>
</feature>
<reference evidence="2" key="2">
    <citation type="submission" date="2021-09" db="EMBL/GenBank/DDBJ databases">
        <authorList>
            <person name="Gilroy R."/>
        </authorList>
    </citation>
    <scope>NUCLEOTIDE SEQUENCE</scope>
    <source>
        <strain evidence="2">ChiGjej1B1-18357</strain>
    </source>
</reference>
<evidence type="ECO:0000256" key="1">
    <source>
        <dbReference type="SAM" id="MobiDB-lite"/>
    </source>
</evidence>
<dbReference type="RefSeq" id="WP_303912929.1">
    <property type="nucleotide sequence ID" value="NZ_DYXM01000172.1"/>
</dbReference>
<dbReference type="Proteomes" id="UP000776650">
    <property type="component" value="Unassembled WGS sequence"/>
</dbReference>
<evidence type="ECO:0000313" key="2">
    <source>
        <dbReference type="EMBL" id="HJE91114.1"/>
    </source>
</evidence>
<feature type="region of interest" description="Disordered" evidence="1">
    <location>
        <begin position="20"/>
        <end position="58"/>
    </location>
</feature>
<proteinExistence type="predicted"/>
<dbReference type="EMBL" id="DYXM01000172">
    <property type="protein sequence ID" value="HJE91114.1"/>
    <property type="molecule type" value="Genomic_DNA"/>
</dbReference>
<organism evidence="2 3">
    <name type="scientific">Dietzia timorensis</name>
    <dbReference type="NCBI Taxonomy" id="499555"/>
    <lineage>
        <taxon>Bacteria</taxon>
        <taxon>Bacillati</taxon>
        <taxon>Actinomycetota</taxon>
        <taxon>Actinomycetes</taxon>
        <taxon>Mycobacteriales</taxon>
        <taxon>Dietziaceae</taxon>
        <taxon>Dietzia</taxon>
    </lineage>
</organism>